<dbReference type="InterPro" id="IPR014710">
    <property type="entry name" value="RmlC-like_jellyroll"/>
</dbReference>
<reference evidence="5 6" key="1">
    <citation type="submission" date="2015-01" db="EMBL/GenBank/DDBJ databases">
        <title>Paenibacillus swuensis/DY6/whole genome sequencing.</title>
        <authorList>
            <person name="Kim M.K."/>
            <person name="Srinivasan S."/>
            <person name="Lee J.-J."/>
        </authorList>
    </citation>
    <scope>NUCLEOTIDE SEQUENCE [LARGE SCALE GENOMIC DNA]</scope>
    <source>
        <strain evidence="5 6">DY6</strain>
    </source>
</reference>
<dbReference type="STRING" id="1178515.SY83_08095"/>
<sequence length="288" mass="33878">MRPVVPYIREGDYASRKPWFYPERRLLDYLLVYVQEGSCCFRVDEEDYLLHAGEFCLVQPNSLVRLEGLTDTVTPFVHMDIFYHPDRAQSFPTRPGQIHLSDYGDLLQPRLAEVFGVHVPVRFRVREPRSFKEKLLRIIDLFHEHNPLMQLKVQTLATELVTEILELYSQPGDSLGTATHTLNWVPSYMSFHLRESISVADLARRAHLSVSRFNTLFKERFHTPPHQYLLRMRIQHAQELLQRTLLTQEQIAEYCGFADVHHFSKAFKKRTGTQPGEWTKTRKQDRDI</sequence>
<dbReference type="SUPFAM" id="SSF46689">
    <property type="entry name" value="Homeodomain-like"/>
    <property type="match status" value="2"/>
</dbReference>
<gene>
    <name evidence="5" type="ORF">SY83_08095</name>
</gene>
<dbReference type="InterPro" id="IPR018060">
    <property type="entry name" value="HTH_AraC"/>
</dbReference>
<accession>A0A172TPF4</accession>
<dbReference type="AlphaFoldDB" id="A0A172TPF4"/>
<dbReference type="SUPFAM" id="SSF51215">
    <property type="entry name" value="Regulatory protein AraC"/>
    <property type="match status" value="1"/>
</dbReference>
<keyword evidence="6" id="KW-1185">Reference proteome</keyword>
<evidence type="ECO:0000256" key="1">
    <source>
        <dbReference type="ARBA" id="ARBA00023015"/>
    </source>
</evidence>
<keyword evidence="1" id="KW-0805">Transcription regulation</keyword>
<dbReference type="InterPro" id="IPR050204">
    <property type="entry name" value="AraC_XylS_family_regulators"/>
</dbReference>
<dbReference type="GO" id="GO:0043565">
    <property type="term" value="F:sequence-specific DNA binding"/>
    <property type="evidence" value="ECO:0007669"/>
    <property type="project" value="InterPro"/>
</dbReference>
<dbReference type="Proteomes" id="UP000076927">
    <property type="component" value="Chromosome"/>
</dbReference>
<proteinExistence type="predicted"/>
<keyword evidence="3" id="KW-0804">Transcription</keyword>
<organism evidence="5 6">
    <name type="scientific">Paenibacillus swuensis</name>
    <dbReference type="NCBI Taxonomy" id="1178515"/>
    <lineage>
        <taxon>Bacteria</taxon>
        <taxon>Bacillati</taxon>
        <taxon>Bacillota</taxon>
        <taxon>Bacilli</taxon>
        <taxon>Bacillales</taxon>
        <taxon>Paenibacillaceae</taxon>
        <taxon>Paenibacillus</taxon>
    </lineage>
</organism>
<dbReference type="InterPro" id="IPR003313">
    <property type="entry name" value="AraC-bd"/>
</dbReference>
<evidence type="ECO:0000259" key="4">
    <source>
        <dbReference type="PROSITE" id="PS01124"/>
    </source>
</evidence>
<dbReference type="PANTHER" id="PTHR46796">
    <property type="entry name" value="HTH-TYPE TRANSCRIPTIONAL ACTIVATOR RHAS-RELATED"/>
    <property type="match status" value="1"/>
</dbReference>
<evidence type="ECO:0000313" key="5">
    <source>
        <dbReference type="EMBL" id="ANE48794.1"/>
    </source>
</evidence>
<dbReference type="EMBL" id="CP011388">
    <property type="protein sequence ID" value="ANE48794.1"/>
    <property type="molecule type" value="Genomic_DNA"/>
</dbReference>
<evidence type="ECO:0000256" key="3">
    <source>
        <dbReference type="ARBA" id="ARBA00023163"/>
    </source>
</evidence>
<protein>
    <recommendedName>
        <fullName evidence="4">HTH araC/xylS-type domain-containing protein</fullName>
    </recommendedName>
</protein>
<dbReference type="PATRIC" id="fig|1178515.4.peg.1608"/>
<evidence type="ECO:0000256" key="2">
    <source>
        <dbReference type="ARBA" id="ARBA00023125"/>
    </source>
</evidence>
<dbReference type="Pfam" id="PF12833">
    <property type="entry name" value="HTH_18"/>
    <property type="match status" value="1"/>
</dbReference>
<keyword evidence="2" id="KW-0238">DNA-binding</keyword>
<dbReference type="Gene3D" id="1.10.10.60">
    <property type="entry name" value="Homeodomain-like"/>
    <property type="match status" value="2"/>
</dbReference>
<dbReference type="PANTHER" id="PTHR46796:SF6">
    <property type="entry name" value="ARAC SUBFAMILY"/>
    <property type="match status" value="1"/>
</dbReference>
<dbReference type="GO" id="GO:0003700">
    <property type="term" value="F:DNA-binding transcription factor activity"/>
    <property type="evidence" value="ECO:0007669"/>
    <property type="project" value="InterPro"/>
</dbReference>
<dbReference type="Gene3D" id="2.60.120.10">
    <property type="entry name" value="Jelly Rolls"/>
    <property type="match status" value="1"/>
</dbReference>
<dbReference type="Pfam" id="PF02311">
    <property type="entry name" value="AraC_binding"/>
    <property type="match status" value="1"/>
</dbReference>
<feature type="domain" description="HTH araC/xylS-type" evidence="4">
    <location>
        <begin position="183"/>
        <end position="281"/>
    </location>
</feature>
<dbReference type="PROSITE" id="PS01124">
    <property type="entry name" value="HTH_ARAC_FAMILY_2"/>
    <property type="match status" value="1"/>
</dbReference>
<dbReference type="InterPro" id="IPR037923">
    <property type="entry name" value="HTH-like"/>
</dbReference>
<evidence type="ECO:0000313" key="6">
    <source>
        <dbReference type="Proteomes" id="UP000076927"/>
    </source>
</evidence>
<dbReference type="OrthoDB" id="249627at2"/>
<dbReference type="InterPro" id="IPR009057">
    <property type="entry name" value="Homeodomain-like_sf"/>
</dbReference>
<dbReference type="KEGG" id="pswu:SY83_08095"/>
<name>A0A172TPF4_9BACL</name>
<dbReference type="SMART" id="SM00342">
    <property type="entry name" value="HTH_ARAC"/>
    <property type="match status" value="1"/>
</dbReference>